<keyword evidence="2" id="KW-1185">Reference proteome</keyword>
<gene>
    <name evidence="1" type="ordered locus">BpOF4_07740</name>
</gene>
<organism evidence="1 2">
    <name type="scientific">Alkalihalophilus pseudofirmus (strain ATCC BAA-2126 / JCM 17055 / OF4)</name>
    <name type="common">Bacillus pseudofirmus</name>
    <dbReference type="NCBI Taxonomy" id="398511"/>
    <lineage>
        <taxon>Bacteria</taxon>
        <taxon>Bacillati</taxon>
        <taxon>Bacillota</taxon>
        <taxon>Bacilli</taxon>
        <taxon>Bacillales</taxon>
        <taxon>Bacillaceae</taxon>
        <taxon>Alkalihalophilus</taxon>
    </lineage>
</organism>
<sequence>MRSFLEMTQEGGYILYARHGEATIGVDQPNWLVEDCSTQRNLSTIGRRQAVAYGEALRNLQIPISFPVIASPFCRTIETALLAFGSANVQVDPLWTEVYQLSDSPSSGEIEQVLNKATLNLESKPAAGTNQVIIAHSFPEGVGLGRIPNMGTVIINPLGRGKGYEIVGNLSLNQLLLASHNTSHRNRLR</sequence>
<dbReference type="CDD" id="cd07040">
    <property type="entry name" value="HP"/>
    <property type="match status" value="1"/>
</dbReference>
<dbReference type="eggNOG" id="COG0406">
    <property type="taxonomic scope" value="Bacteria"/>
</dbReference>
<dbReference type="SUPFAM" id="SSF53254">
    <property type="entry name" value="Phosphoglycerate mutase-like"/>
    <property type="match status" value="1"/>
</dbReference>
<dbReference type="AlphaFoldDB" id="D3FQD4"/>
<dbReference type="Proteomes" id="UP000001544">
    <property type="component" value="Chromosome"/>
</dbReference>
<dbReference type="Gene3D" id="3.40.50.1240">
    <property type="entry name" value="Phosphoglycerate mutase-like"/>
    <property type="match status" value="1"/>
</dbReference>
<proteinExistence type="predicted"/>
<evidence type="ECO:0000313" key="1">
    <source>
        <dbReference type="EMBL" id="ADC49606.1"/>
    </source>
</evidence>
<dbReference type="RefSeq" id="WP_012960877.1">
    <property type="nucleotide sequence ID" value="NC_013791.2"/>
</dbReference>
<dbReference type="InterPro" id="IPR029033">
    <property type="entry name" value="His_PPase_superfam"/>
</dbReference>
<evidence type="ECO:0000313" key="2">
    <source>
        <dbReference type="Proteomes" id="UP000001544"/>
    </source>
</evidence>
<name>D3FQD4_ALKPO</name>
<dbReference type="STRING" id="398511.BpOF4_07740"/>
<dbReference type="InterPro" id="IPR013078">
    <property type="entry name" value="His_Pase_superF_clade-1"/>
</dbReference>
<accession>D3FQD4</accession>
<protein>
    <submittedName>
        <fullName evidence="1">Phosphoglycerate mutase family protein</fullName>
    </submittedName>
</protein>
<dbReference type="EMBL" id="CP001878">
    <property type="protein sequence ID" value="ADC49606.1"/>
    <property type="molecule type" value="Genomic_DNA"/>
</dbReference>
<dbReference type="Pfam" id="PF00300">
    <property type="entry name" value="His_Phos_1"/>
    <property type="match status" value="1"/>
</dbReference>
<dbReference type="KEGG" id="bpf:BpOF4_07740"/>
<dbReference type="HOGENOM" id="CLU_076038_0_1_9"/>
<reference evidence="1 2" key="1">
    <citation type="journal article" date="2011" name="Environ. Microbiol.">
        <title>Genome of alkaliphilic Bacillus pseudofirmus OF4 reveals adaptations that support the ability to grow in an external pH range from 7.5 to 11.4.</title>
        <authorList>
            <person name="Janto B."/>
            <person name="Ahmed A."/>
            <person name="Ito M."/>
            <person name="Liu J."/>
            <person name="Hicks D.B."/>
            <person name="Pagni S."/>
            <person name="Fackelmayer O.J."/>
            <person name="Smith T.A."/>
            <person name="Earl J."/>
            <person name="Elbourne L.D."/>
            <person name="Hassan K."/>
            <person name="Paulsen I.T."/>
            <person name="Kolsto A.B."/>
            <person name="Tourasse N.J."/>
            <person name="Ehrlich G.D."/>
            <person name="Boissy R."/>
            <person name="Ivey D.M."/>
            <person name="Li G."/>
            <person name="Xue Y."/>
            <person name="Ma Y."/>
            <person name="Hu F.Z."/>
            <person name="Krulwich T.A."/>
        </authorList>
    </citation>
    <scope>NUCLEOTIDE SEQUENCE [LARGE SCALE GENOMIC DNA]</scope>
    <source>
        <strain evidence="2">ATCC BAA-2126 / JCM 17055 / OF4</strain>
    </source>
</reference>